<dbReference type="EMBL" id="LRGB01000512">
    <property type="protein sequence ID" value="KZS18512.1"/>
    <property type="molecule type" value="Genomic_DNA"/>
</dbReference>
<name>A0A162P4H0_9CRUS</name>
<reference evidence="1 2" key="1">
    <citation type="submission" date="2016-03" db="EMBL/GenBank/DDBJ databases">
        <title>EvidentialGene: Evidence-directed Construction of Genes on Genomes.</title>
        <authorList>
            <person name="Gilbert D.G."/>
            <person name="Choi J.-H."/>
            <person name="Mockaitis K."/>
            <person name="Colbourne J."/>
            <person name="Pfrender M."/>
        </authorList>
    </citation>
    <scope>NUCLEOTIDE SEQUENCE [LARGE SCALE GENOMIC DNA]</scope>
    <source>
        <strain evidence="1 2">Xinb3</strain>
        <tissue evidence="1">Complete organism</tissue>
    </source>
</reference>
<keyword evidence="2" id="KW-1185">Reference proteome</keyword>
<dbReference type="Proteomes" id="UP000076858">
    <property type="component" value="Unassembled WGS sequence"/>
</dbReference>
<proteinExistence type="predicted"/>
<protein>
    <submittedName>
        <fullName evidence="1">Uncharacterized protein</fullName>
    </submittedName>
</protein>
<dbReference type="AlphaFoldDB" id="A0A162P4H0"/>
<sequence length="53" mass="6318">MTARLNDVEWAIDYWAVSQYALKPRIHPTFMKYIFIPTRYRDKAVGLLLIVMT</sequence>
<gene>
    <name evidence="1" type="ORF">APZ42_015031</name>
</gene>
<evidence type="ECO:0000313" key="1">
    <source>
        <dbReference type="EMBL" id="KZS18512.1"/>
    </source>
</evidence>
<comment type="caution">
    <text evidence="1">The sequence shown here is derived from an EMBL/GenBank/DDBJ whole genome shotgun (WGS) entry which is preliminary data.</text>
</comment>
<evidence type="ECO:0000313" key="2">
    <source>
        <dbReference type="Proteomes" id="UP000076858"/>
    </source>
</evidence>
<organism evidence="1 2">
    <name type="scientific">Daphnia magna</name>
    <dbReference type="NCBI Taxonomy" id="35525"/>
    <lineage>
        <taxon>Eukaryota</taxon>
        <taxon>Metazoa</taxon>
        <taxon>Ecdysozoa</taxon>
        <taxon>Arthropoda</taxon>
        <taxon>Crustacea</taxon>
        <taxon>Branchiopoda</taxon>
        <taxon>Diplostraca</taxon>
        <taxon>Cladocera</taxon>
        <taxon>Anomopoda</taxon>
        <taxon>Daphniidae</taxon>
        <taxon>Daphnia</taxon>
    </lineage>
</organism>
<accession>A0A162P4H0</accession>